<evidence type="ECO:0000256" key="5">
    <source>
        <dbReference type="ARBA" id="ARBA00023136"/>
    </source>
</evidence>
<reference evidence="8 9" key="1">
    <citation type="submission" date="2024-01" db="EMBL/GenBank/DDBJ databases">
        <title>The genomes of 5 underutilized Papilionoideae crops provide insights into root nodulation and disease resistanc.</title>
        <authorList>
            <person name="Yuan L."/>
        </authorList>
    </citation>
    <scope>NUCLEOTIDE SEQUENCE [LARGE SCALE GENOMIC DNA]</scope>
    <source>
        <strain evidence="8">ZHUSHIDOU_FW_LH</strain>
        <tissue evidence="8">Leaf</tissue>
    </source>
</reference>
<dbReference type="InterPro" id="IPR001611">
    <property type="entry name" value="Leu-rich_rpt"/>
</dbReference>
<dbReference type="AlphaFoldDB" id="A0AAN9P9V1"/>
<evidence type="ECO:0000256" key="4">
    <source>
        <dbReference type="ARBA" id="ARBA00022989"/>
    </source>
</evidence>
<gene>
    <name evidence="8" type="ORF">RIF29_03488</name>
</gene>
<dbReference type="SUPFAM" id="SSF52058">
    <property type="entry name" value="L domain-like"/>
    <property type="match status" value="1"/>
</dbReference>
<dbReference type="Pfam" id="PF00560">
    <property type="entry name" value="LRR_1"/>
    <property type="match status" value="2"/>
</dbReference>
<dbReference type="PANTHER" id="PTHR48063:SF103">
    <property type="entry name" value="LEUCINE-RICH RECEPTOR-LIKE KINASE FAMILY PROTEIN"/>
    <property type="match status" value="1"/>
</dbReference>
<keyword evidence="7" id="KW-0325">Glycoprotein</keyword>
<keyword evidence="4" id="KW-1133">Transmembrane helix</keyword>
<keyword evidence="3" id="KW-0732">Signal</keyword>
<evidence type="ECO:0000256" key="6">
    <source>
        <dbReference type="ARBA" id="ARBA00023170"/>
    </source>
</evidence>
<dbReference type="GO" id="GO:0016020">
    <property type="term" value="C:membrane"/>
    <property type="evidence" value="ECO:0007669"/>
    <property type="project" value="UniProtKB-SubCell"/>
</dbReference>
<name>A0AAN9P9V1_CROPI</name>
<keyword evidence="2" id="KW-0812">Transmembrane</keyword>
<dbReference type="EMBL" id="JAYWIO010000001">
    <property type="protein sequence ID" value="KAK7289669.1"/>
    <property type="molecule type" value="Genomic_DNA"/>
</dbReference>
<keyword evidence="5" id="KW-0472">Membrane</keyword>
<protein>
    <submittedName>
        <fullName evidence="8">Uncharacterized protein</fullName>
    </submittedName>
</protein>
<evidence type="ECO:0000256" key="7">
    <source>
        <dbReference type="ARBA" id="ARBA00023180"/>
    </source>
</evidence>
<dbReference type="PANTHER" id="PTHR48063">
    <property type="entry name" value="LRR RECEPTOR-LIKE KINASE"/>
    <property type="match status" value="1"/>
</dbReference>
<evidence type="ECO:0000256" key="2">
    <source>
        <dbReference type="ARBA" id="ARBA00022692"/>
    </source>
</evidence>
<dbReference type="Gene3D" id="3.80.10.10">
    <property type="entry name" value="Ribonuclease Inhibitor"/>
    <property type="match status" value="1"/>
</dbReference>
<evidence type="ECO:0000313" key="8">
    <source>
        <dbReference type="EMBL" id="KAK7289669.1"/>
    </source>
</evidence>
<proteinExistence type="predicted"/>
<dbReference type="InterPro" id="IPR046956">
    <property type="entry name" value="RLP23-like"/>
</dbReference>
<evidence type="ECO:0000313" key="9">
    <source>
        <dbReference type="Proteomes" id="UP001372338"/>
    </source>
</evidence>
<dbReference type="InterPro" id="IPR032675">
    <property type="entry name" value="LRR_dom_sf"/>
</dbReference>
<evidence type="ECO:0000256" key="1">
    <source>
        <dbReference type="ARBA" id="ARBA00004479"/>
    </source>
</evidence>
<comment type="caution">
    <text evidence="8">The sequence shown here is derived from an EMBL/GenBank/DDBJ whole genome shotgun (WGS) entry which is preliminary data.</text>
</comment>
<evidence type="ECO:0000256" key="3">
    <source>
        <dbReference type="ARBA" id="ARBA00022729"/>
    </source>
</evidence>
<organism evidence="8 9">
    <name type="scientific">Crotalaria pallida</name>
    <name type="common">Smooth rattlebox</name>
    <name type="synonym">Crotalaria striata</name>
    <dbReference type="NCBI Taxonomy" id="3830"/>
    <lineage>
        <taxon>Eukaryota</taxon>
        <taxon>Viridiplantae</taxon>
        <taxon>Streptophyta</taxon>
        <taxon>Embryophyta</taxon>
        <taxon>Tracheophyta</taxon>
        <taxon>Spermatophyta</taxon>
        <taxon>Magnoliopsida</taxon>
        <taxon>eudicotyledons</taxon>
        <taxon>Gunneridae</taxon>
        <taxon>Pentapetalae</taxon>
        <taxon>rosids</taxon>
        <taxon>fabids</taxon>
        <taxon>Fabales</taxon>
        <taxon>Fabaceae</taxon>
        <taxon>Papilionoideae</taxon>
        <taxon>50 kb inversion clade</taxon>
        <taxon>genistoids sensu lato</taxon>
        <taxon>core genistoids</taxon>
        <taxon>Crotalarieae</taxon>
        <taxon>Crotalaria</taxon>
    </lineage>
</organism>
<accession>A0AAN9P9V1</accession>
<sequence>MPPWIGESLQYVPILVFRQNEFEGIIPFQLCQLKLLRILDMSENHLFGSIPPCIIDAMAPAEYDLYDPFNAYRQSMMFLHGKVQQWERESWLPPGINNADVDTLSYLDLSSNELNGTIP</sequence>
<dbReference type="Proteomes" id="UP001372338">
    <property type="component" value="Unassembled WGS sequence"/>
</dbReference>
<keyword evidence="9" id="KW-1185">Reference proteome</keyword>
<keyword evidence="6" id="KW-0675">Receptor</keyword>
<comment type="subcellular location">
    <subcellularLocation>
        <location evidence="1">Membrane</location>
        <topology evidence="1">Single-pass type I membrane protein</topology>
    </subcellularLocation>
</comment>